<dbReference type="Proteomes" id="UP000887578">
    <property type="component" value="Unplaced"/>
</dbReference>
<reference evidence="3" key="1">
    <citation type="submission" date="2022-11" db="UniProtKB">
        <authorList>
            <consortium name="WormBaseParasite"/>
        </authorList>
    </citation>
    <scope>IDENTIFICATION</scope>
</reference>
<proteinExistence type="predicted"/>
<protein>
    <submittedName>
        <fullName evidence="3">ATP synthase subunit e, mitochondrial</fullName>
    </submittedName>
</protein>
<evidence type="ECO:0000256" key="1">
    <source>
        <dbReference type="SAM" id="Phobius"/>
    </source>
</evidence>
<evidence type="ECO:0000313" key="2">
    <source>
        <dbReference type="Proteomes" id="UP000887578"/>
    </source>
</evidence>
<keyword evidence="1" id="KW-0812">Transmembrane</keyword>
<sequence length="79" mass="8749">MSAALRSVWQQIVNQKRAYLNPHEDFGRANIFRAAIGTYIGAFLLFKWNSSRKAKALKAEKATKKQAIAEDALARAGVA</sequence>
<keyword evidence="2" id="KW-1185">Reference proteome</keyword>
<dbReference type="WBParaSite" id="PDA_v2.g18243.t1">
    <property type="protein sequence ID" value="PDA_v2.g18243.t1"/>
    <property type="gene ID" value="PDA_v2.g18243"/>
</dbReference>
<organism evidence="2 3">
    <name type="scientific">Panagrolaimus davidi</name>
    <dbReference type="NCBI Taxonomy" id="227884"/>
    <lineage>
        <taxon>Eukaryota</taxon>
        <taxon>Metazoa</taxon>
        <taxon>Ecdysozoa</taxon>
        <taxon>Nematoda</taxon>
        <taxon>Chromadorea</taxon>
        <taxon>Rhabditida</taxon>
        <taxon>Tylenchina</taxon>
        <taxon>Panagrolaimomorpha</taxon>
        <taxon>Panagrolaimoidea</taxon>
        <taxon>Panagrolaimidae</taxon>
        <taxon>Panagrolaimus</taxon>
    </lineage>
</organism>
<name>A0A914PTQ2_9BILA</name>
<keyword evidence="1" id="KW-1133">Transmembrane helix</keyword>
<feature type="transmembrane region" description="Helical" evidence="1">
    <location>
        <begin position="31"/>
        <end position="48"/>
    </location>
</feature>
<accession>A0A914PTQ2</accession>
<keyword evidence="1" id="KW-0472">Membrane</keyword>
<evidence type="ECO:0000313" key="3">
    <source>
        <dbReference type="WBParaSite" id="PDA_v2.g18243.t1"/>
    </source>
</evidence>
<dbReference type="AlphaFoldDB" id="A0A914PTQ2"/>